<feature type="compositionally biased region" description="Basic residues" evidence="1">
    <location>
        <begin position="152"/>
        <end position="169"/>
    </location>
</feature>
<evidence type="ECO:0000256" key="1">
    <source>
        <dbReference type="SAM" id="MobiDB-lite"/>
    </source>
</evidence>
<evidence type="ECO:0000313" key="2">
    <source>
        <dbReference type="EMBL" id="MBB3077179.1"/>
    </source>
</evidence>
<protein>
    <submittedName>
        <fullName evidence="2">Uncharacterized protein</fullName>
    </submittedName>
</protein>
<accession>A0A7W5F247</accession>
<organism evidence="2 3">
    <name type="scientific">Streptomyces violarus</name>
    <dbReference type="NCBI Taxonomy" id="67380"/>
    <lineage>
        <taxon>Bacteria</taxon>
        <taxon>Bacillati</taxon>
        <taxon>Actinomycetota</taxon>
        <taxon>Actinomycetes</taxon>
        <taxon>Kitasatosporales</taxon>
        <taxon>Streptomycetaceae</taxon>
        <taxon>Streptomyces</taxon>
    </lineage>
</organism>
<dbReference type="Proteomes" id="UP000572907">
    <property type="component" value="Unassembled WGS sequence"/>
</dbReference>
<reference evidence="2 3" key="1">
    <citation type="submission" date="2020-08" db="EMBL/GenBank/DDBJ databases">
        <title>Genomic Encyclopedia of Type Strains, Phase III (KMG-III): the genomes of soil and plant-associated and newly described type strains.</title>
        <authorList>
            <person name="Whitman W."/>
        </authorList>
    </citation>
    <scope>NUCLEOTIDE SEQUENCE [LARGE SCALE GENOMIC DNA]</scope>
    <source>
        <strain evidence="2 3">CECT 3237</strain>
    </source>
</reference>
<name>A0A7W5F247_9ACTN</name>
<feature type="compositionally biased region" description="Basic and acidic residues" evidence="1">
    <location>
        <begin position="120"/>
        <end position="131"/>
    </location>
</feature>
<evidence type="ECO:0000313" key="3">
    <source>
        <dbReference type="Proteomes" id="UP000572907"/>
    </source>
</evidence>
<gene>
    <name evidence="2" type="ORF">FHS41_003667</name>
</gene>
<comment type="caution">
    <text evidence="2">The sequence shown here is derived from an EMBL/GenBank/DDBJ whole genome shotgun (WGS) entry which is preliminary data.</text>
</comment>
<feature type="region of interest" description="Disordered" evidence="1">
    <location>
        <begin position="47"/>
        <end position="226"/>
    </location>
</feature>
<dbReference type="AlphaFoldDB" id="A0A7W5F247"/>
<keyword evidence="3" id="KW-1185">Reference proteome</keyword>
<proteinExistence type="predicted"/>
<dbReference type="EMBL" id="JACHXE010000003">
    <property type="protein sequence ID" value="MBB3077179.1"/>
    <property type="molecule type" value="Genomic_DNA"/>
</dbReference>
<feature type="compositionally biased region" description="Pro residues" evidence="1">
    <location>
        <begin position="187"/>
        <end position="198"/>
    </location>
</feature>
<feature type="region of interest" description="Disordered" evidence="1">
    <location>
        <begin position="1"/>
        <end position="34"/>
    </location>
</feature>
<sequence>MRPRGAVETLGDTAYGGAGPVAYDGRRDRAVGAQQLPQRLHGVEQSVLAGSGEGDAAPADGQLVPAGGEGVSVVPAGGLRPGPHDQGAGPGGVRDAAGPGLPQQRAQGLDGVGIRRRVREQRDLVGDRDRGAVGAQRLRARPDGEVGSGRVGSRRRGRAGGGRSRHRGGRGAEASGDDGDREGDRPLPTPQSHRPPPGVSDRNDEPTTRPVKVSTRVAVVTDLPES</sequence>